<dbReference type="InterPro" id="IPR000835">
    <property type="entry name" value="HTH_MarR-typ"/>
</dbReference>
<dbReference type="InterPro" id="IPR039422">
    <property type="entry name" value="MarR/SlyA-like"/>
</dbReference>
<dbReference type="GO" id="GO:0003700">
    <property type="term" value="F:DNA-binding transcription factor activity"/>
    <property type="evidence" value="ECO:0007669"/>
    <property type="project" value="InterPro"/>
</dbReference>
<reference evidence="2" key="2">
    <citation type="journal article" date="2022" name="BMC Genomics">
        <title>Comparative genome analysis of mycobacteria focusing on tRNA and non-coding RNA.</title>
        <authorList>
            <person name="Behra P.R.K."/>
            <person name="Pettersson B.M.F."/>
            <person name="Ramesh M."/>
            <person name="Das S."/>
            <person name="Dasgupta S."/>
            <person name="Kirsebom L.A."/>
        </authorList>
    </citation>
    <scope>NUCLEOTIDE SEQUENCE</scope>
    <source>
        <strain evidence="2">DSM 44615</strain>
    </source>
</reference>
<dbReference type="Proteomes" id="UP001140293">
    <property type="component" value="Unassembled WGS sequence"/>
</dbReference>
<dbReference type="InterPro" id="IPR036390">
    <property type="entry name" value="WH_DNA-bd_sf"/>
</dbReference>
<keyword evidence="3" id="KW-1185">Reference proteome</keyword>
<dbReference type="SMART" id="SM00347">
    <property type="entry name" value="HTH_MARR"/>
    <property type="match status" value="1"/>
</dbReference>
<evidence type="ECO:0000313" key="3">
    <source>
        <dbReference type="Proteomes" id="UP001140293"/>
    </source>
</evidence>
<dbReference type="Pfam" id="PF01047">
    <property type="entry name" value="MarR"/>
    <property type="match status" value="1"/>
</dbReference>
<sequence length="147" mass="16751">MYFMWLSDEEQRIWRGYLALVSQLQAAMNRQLQRDCGLSLSDYEVLVALSERGPQRMYQLAEALGWEQSRLSHQLRRMRDRGLIDRHGTDSDRRGATVDLRDAGRSALDLAAPGHARLVREVLFDGVAAADRRAFGHVVDSALARLR</sequence>
<evidence type="ECO:0000259" key="1">
    <source>
        <dbReference type="PROSITE" id="PS50995"/>
    </source>
</evidence>
<dbReference type="SUPFAM" id="SSF46785">
    <property type="entry name" value="Winged helix' DNA-binding domain"/>
    <property type="match status" value="1"/>
</dbReference>
<dbReference type="AlphaFoldDB" id="A0A9X3BX71"/>
<gene>
    <name evidence="2" type="ORF">H7I41_21070</name>
</gene>
<organism evidence="2 3">
    <name type="scientific">[Mycobacterium] manitobense</name>
    <dbReference type="NCBI Taxonomy" id="190147"/>
    <lineage>
        <taxon>Bacteria</taxon>
        <taxon>Bacillati</taxon>
        <taxon>Actinomycetota</taxon>
        <taxon>Actinomycetes</taxon>
        <taxon>Mycobacteriales</taxon>
        <taxon>Mycobacteriaceae</taxon>
        <taxon>Mycolicibacterium</taxon>
    </lineage>
</organism>
<dbReference type="PROSITE" id="PS50995">
    <property type="entry name" value="HTH_MARR_2"/>
    <property type="match status" value="1"/>
</dbReference>
<proteinExistence type="predicted"/>
<comment type="caution">
    <text evidence="2">The sequence shown here is derived from an EMBL/GenBank/DDBJ whole genome shotgun (WGS) entry which is preliminary data.</text>
</comment>
<dbReference type="EMBL" id="JACKSJ010000184">
    <property type="protein sequence ID" value="MCV7172411.1"/>
    <property type="molecule type" value="Genomic_DNA"/>
</dbReference>
<protein>
    <submittedName>
        <fullName evidence="2">Winged helix-turn-helix transcriptional regulator</fullName>
    </submittedName>
</protein>
<dbReference type="RefSeq" id="WP_264014588.1">
    <property type="nucleotide sequence ID" value="NZ_JACKSJ010000184.1"/>
</dbReference>
<dbReference type="GO" id="GO:0006950">
    <property type="term" value="P:response to stress"/>
    <property type="evidence" value="ECO:0007669"/>
    <property type="project" value="TreeGrafter"/>
</dbReference>
<evidence type="ECO:0000313" key="2">
    <source>
        <dbReference type="EMBL" id="MCV7172411.1"/>
    </source>
</evidence>
<accession>A0A9X3BX71</accession>
<reference evidence="2" key="1">
    <citation type="submission" date="2020-07" db="EMBL/GenBank/DDBJ databases">
        <authorList>
            <person name="Pettersson B.M.F."/>
            <person name="Behra P.R.K."/>
            <person name="Ramesh M."/>
            <person name="Das S."/>
            <person name="Dasgupta S."/>
            <person name="Kirsebom L.A."/>
        </authorList>
    </citation>
    <scope>NUCLEOTIDE SEQUENCE</scope>
    <source>
        <strain evidence="2">DSM 44615</strain>
    </source>
</reference>
<dbReference type="Gene3D" id="1.10.10.10">
    <property type="entry name" value="Winged helix-like DNA-binding domain superfamily/Winged helix DNA-binding domain"/>
    <property type="match status" value="1"/>
</dbReference>
<dbReference type="InterPro" id="IPR036388">
    <property type="entry name" value="WH-like_DNA-bd_sf"/>
</dbReference>
<dbReference type="PANTHER" id="PTHR33164:SF99">
    <property type="entry name" value="MARR FAMILY REGULATORY PROTEIN"/>
    <property type="match status" value="1"/>
</dbReference>
<dbReference type="PANTHER" id="PTHR33164">
    <property type="entry name" value="TRANSCRIPTIONAL REGULATOR, MARR FAMILY"/>
    <property type="match status" value="1"/>
</dbReference>
<name>A0A9X3BX71_9MYCO</name>
<feature type="domain" description="HTH marR-type" evidence="1">
    <location>
        <begin position="10"/>
        <end position="144"/>
    </location>
</feature>